<protein>
    <submittedName>
        <fullName evidence="1">Uncharacterized protein</fullName>
    </submittedName>
</protein>
<keyword evidence="2" id="KW-1185">Reference proteome</keyword>
<sequence>MAPVAHVLALPNGRRKGRVSLYPGQFHCQCFSPASPTPLLPSPFERCPCIPQITVLARLLSRRTGDLQTPERKGCKGWARGGFGSSEPGAEGLHRHSALARLGLQGSGLGPFKADSKIQIHSHFAHCLLSLL</sequence>
<dbReference type="Ensembl" id="ENSCPRT00005004914.1">
    <property type="protein sequence ID" value="ENSCPRP00005004182.1"/>
    <property type="gene ID" value="ENSCPRG00005003080.1"/>
</dbReference>
<proteinExistence type="predicted"/>
<reference evidence="1" key="1">
    <citation type="submission" date="2025-08" db="UniProtKB">
        <authorList>
            <consortium name="Ensembl"/>
        </authorList>
    </citation>
    <scope>IDENTIFICATION</scope>
</reference>
<name>A0A7M4E478_CROPO</name>
<accession>A0A7M4E478</accession>
<evidence type="ECO:0000313" key="1">
    <source>
        <dbReference type="Ensembl" id="ENSCPRP00005004182.1"/>
    </source>
</evidence>
<dbReference type="AlphaFoldDB" id="A0A7M4E478"/>
<dbReference type="Proteomes" id="UP000594220">
    <property type="component" value="Unplaced"/>
</dbReference>
<evidence type="ECO:0000313" key="2">
    <source>
        <dbReference type="Proteomes" id="UP000594220"/>
    </source>
</evidence>
<organism evidence="1 2">
    <name type="scientific">Crocodylus porosus</name>
    <name type="common">Saltwater crocodile</name>
    <name type="synonym">Estuarine crocodile</name>
    <dbReference type="NCBI Taxonomy" id="8502"/>
    <lineage>
        <taxon>Eukaryota</taxon>
        <taxon>Metazoa</taxon>
        <taxon>Chordata</taxon>
        <taxon>Craniata</taxon>
        <taxon>Vertebrata</taxon>
        <taxon>Euteleostomi</taxon>
        <taxon>Archelosauria</taxon>
        <taxon>Archosauria</taxon>
        <taxon>Crocodylia</taxon>
        <taxon>Longirostres</taxon>
        <taxon>Crocodylidae</taxon>
        <taxon>Crocodylus</taxon>
    </lineage>
</organism>
<reference evidence="1" key="2">
    <citation type="submission" date="2025-09" db="UniProtKB">
        <authorList>
            <consortium name="Ensembl"/>
        </authorList>
    </citation>
    <scope>IDENTIFICATION</scope>
</reference>